<dbReference type="KEGG" id="vg:77936986"/>
<evidence type="ECO:0000313" key="1">
    <source>
        <dbReference type="EMBL" id="QEM41965.1"/>
    </source>
</evidence>
<dbReference type="GeneID" id="77936986"/>
<dbReference type="Proteomes" id="UP000322144">
    <property type="component" value="Segment"/>
</dbReference>
<dbReference type="RefSeq" id="YP_010660976.1">
    <property type="nucleotide sequence ID" value="NC_070882.1"/>
</dbReference>
<dbReference type="EMBL" id="MN103543">
    <property type="protein sequence ID" value="QEM41965.1"/>
    <property type="molecule type" value="Genomic_DNA"/>
</dbReference>
<proteinExistence type="predicted"/>
<keyword evidence="2" id="KW-1185">Reference proteome</keyword>
<evidence type="ECO:0000313" key="2">
    <source>
        <dbReference type="Proteomes" id="UP000322144"/>
    </source>
</evidence>
<protein>
    <submittedName>
        <fullName evidence="1">Uncharacterized protein</fullName>
    </submittedName>
</protein>
<organism evidence="1 2">
    <name type="scientific">Pseudomonas phage vB_PaeM_PS119XW</name>
    <dbReference type="NCBI Taxonomy" id="2601632"/>
    <lineage>
        <taxon>Viruses</taxon>
        <taxon>Duplodnaviria</taxon>
        <taxon>Heunggongvirae</taxon>
        <taxon>Uroviricota</taxon>
        <taxon>Caudoviricetes</taxon>
        <taxon>Chimalliviridae</taxon>
        <taxon>Pawinskivirus</taxon>
        <taxon>Pawinskivirus PS119XW</taxon>
    </lineage>
</organism>
<name>A0A5C1K7U3_9CAUD</name>
<sequence>MNIAEKVNELIKELDNNKFYLIQFNQRVDGECQHFYLCDDLAGARLDRDHRKATLFNPVKDDISLFINLGYCLVTTRTHQSLIKSANMDYPAWVGDWDIELAPCMVEYDNSLRLGFTVSKEGDVQAGYVFPPVHVTEEKPIIVHDKESMDSVVVEQLNARVTPDFFDGFDILSVQDILTLLRTFKWQNADKVKCAGQHAVRQKKDMLIYEFGINGVIHIDILNELYSVLKEQGWTGASTAVSGMASGSWTRLMLHRKVAV</sequence>
<accession>A0A5C1K7U3</accession>
<reference evidence="1 2" key="1">
    <citation type="submission" date="2019-06" db="EMBL/GenBank/DDBJ databases">
        <title>A distant relative of Phikzvirus genus phages from a therapeutic phage collection.</title>
        <authorList>
            <person name="Hejnowicz M.S."/>
            <person name="Dabrowski K."/>
            <person name="Gawor J."/>
            <person name="Weber-Dabrowska B."/>
            <person name="Gromadka R."/>
            <person name="Lobocka M.B."/>
        </authorList>
    </citation>
    <scope>NUCLEOTIDE SEQUENCE [LARGE SCALE GENOMIC DNA]</scope>
</reference>